<dbReference type="GO" id="GO:0008360">
    <property type="term" value="P:regulation of cell shape"/>
    <property type="evidence" value="ECO:0007669"/>
    <property type="project" value="UniProtKB-KW"/>
</dbReference>
<dbReference type="GO" id="GO:0005737">
    <property type="term" value="C:cytoplasm"/>
    <property type="evidence" value="ECO:0007669"/>
    <property type="project" value="UniProtKB-SubCell"/>
</dbReference>
<reference evidence="11 12" key="1">
    <citation type="journal article" date="2015" name="Genome Announc.">
        <title>Draft Genome Sequences of Marine Isolates of Thalassomonas viridans and Thalassomonas actiniarum.</title>
        <authorList>
            <person name="Olonade I."/>
            <person name="van Zyl L.J."/>
            <person name="Trindade M."/>
        </authorList>
    </citation>
    <scope>NUCLEOTIDE SEQUENCE [LARGE SCALE GENOMIC DNA]</scope>
    <source>
        <strain evidence="11 12">A5K-106</strain>
    </source>
</reference>
<dbReference type="SUPFAM" id="SSF53623">
    <property type="entry name" value="MurD-like peptide ligases, catalytic domain"/>
    <property type="match status" value="1"/>
</dbReference>
<feature type="domain" description="Mur ligase central" evidence="10">
    <location>
        <begin position="125"/>
        <end position="297"/>
    </location>
</feature>
<dbReference type="SUPFAM" id="SSF51984">
    <property type="entry name" value="MurCD N-terminal domain"/>
    <property type="match status" value="1"/>
</dbReference>
<evidence type="ECO:0000313" key="11">
    <source>
        <dbReference type="EMBL" id="WDD98458.1"/>
    </source>
</evidence>
<dbReference type="Gene3D" id="3.40.1190.10">
    <property type="entry name" value="Mur-like, catalytic domain"/>
    <property type="match status" value="1"/>
</dbReference>
<reference evidence="11 12" key="2">
    <citation type="journal article" date="2022" name="Mar. Drugs">
        <title>Bioassay-Guided Fractionation Leads to the Detection of Cholic Acid Generated by the Rare Thalassomonas sp.</title>
        <authorList>
            <person name="Pheiffer F."/>
            <person name="Schneider Y.K."/>
            <person name="Hansen E.H."/>
            <person name="Andersen J.H."/>
            <person name="Isaksson J."/>
            <person name="Busche T."/>
            <person name="R C."/>
            <person name="Kalinowski J."/>
            <person name="Zyl L.V."/>
            <person name="Trindade M."/>
        </authorList>
    </citation>
    <scope>NUCLEOTIDE SEQUENCE [LARGE SCALE GENOMIC DNA]</scope>
    <source>
        <strain evidence="11 12">A5K-106</strain>
    </source>
</reference>
<comment type="function">
    <text evidence="7 8">Cell wall formation. Catalyzes the addition of glutamate to the nucleotide precursor UDP-N-acetylmuramoyl-L-alanine (UMA).</text>
</comment>
<dbReference type="SUPFAM" id="SSF53244">
    <property type="entry name" value="MurD-like peptide ligases, peptide-binding domain"/>
    <property type="match status" value="1"/>
</dbReference>
<organism evidence="11 12">
    <name type="scientific">Thalassomonas actiniarum</name>
    <dbReference type="NCBI Taxonomy" id="485447"/>
    <lineage>
        <taxon>Bacteria</taxon>
        <taxon>Pseudomonadati</taxon>
        <taxon>Pseudomonadota</taxon>
        <taxon>Gammaproteobacteria</taxon>
        <taxon>Alteromonadales</taxon>
        <taxon>Colwelliaceae</taxon>
        <taxon>Thalassomonas</taxon>
    </lineage>
</organism>
<feature type="domain" description="Mur ligase C-terminal" evidence="9">
    <location>
        <begin position="320"/>
        <end position="435"/>
    </location>
</feature>
<protein>
    <recommendedName>
        <fullName evidence="7 8">UDP-N-acetylmuramoylalanine--D-glutamate ligase</fullName>
        <ecNumber evidence="7 8">6.3.2.9</ecNumber>
    </recommendedName>
    <alternativeName>
        <fullName evidence="7">D-glutamic acid-adding enzyme</fullName>
    </alternativeName>
    <alternativeName>
        <fullName evidence="7">UDP-N-acetylmuramoyl-L-alanyl-D-glutamate synthetase</fullName>
    </alternativeName>
</protein>
<evidence type="ECO:0000256" key="7">
    <source>
        <dbReference type="HAMAP-Rule" id="MF_00639"/>
    </source>
</evidence>
<evidence type="ECO:0000256" key="4">
    <source>
        <dbReference type="ARBA" id="ARBA00022598"/>
    </source>
</evidence>
<dbReference type="EC" id="6.3.2.9" evidence="7 8"/>
<dbReference type="InterPro" id="IPR004101">
    <property type="entry name" value="Mur_ligase_C"/>
</dbReference>
<dbReference type="AlphaFoldDB" id="A0AAE9YQ53"/>
<sequence length="468" mass="49065">MTDVTANIRPELIKQLTGKRILILGLGQTGLSCARFLASRGLEFAVNDSREQAIDAAVFQRDYPNCELVQGQWDAALIASADIILASPGIDMAEAAIAGAIASGCQVWGDVELFCRLSDAPVIAVTGSNGKSTVVSLLAHLAQSLGLNAELGGNVGVPILDLIDKAPELLILELSSFQLETISSMKPLAASVLNLSDDHLDRHLTMENYRDIKQKIYQQAGVAVVNRDDSATWVDEKAFNGKVLSFGSDAPQDGHLGLATVDNELTLMYGQQALISVRELPLSGVHNALNCLAVLALGLSAGWPLEQMLGHLSSFTGLEHRCQPLKTNDGILWINDSKATNVGATIAAISGLAQTKSAGQQLILIAGGDGKGADFSPLKDLLAHEVNLLITLGKDGEQLAALAANSQRVDNLEQAVALAGKSAKAGDTVLLSPACSSLDMFKNFAVRGRVFADAVQAFVGKAAPGASA</sequence>
<dbReference type="PANTHER" id="PTHR43692">
    <property type="entry name" value="UDP-N-ACETYLMURAMOYLALANINE--D-GLUTAMATE LIGASE"/>
    <property type="match status" value="1"/>
</dbReference>
<evidence type="ECO:0000256" key="1">
    <source>
        <dbReference type="ARBA" id="ARBA00004496"/>
    </source>
</evidence>
<dbReference type="Gene3D" id="3.40.50.720">
    <property type="entry name" value="NAD(P)-binding Rossmann-like Domain"/>
    <property type="match status" value="1"/>
</dbReference>
<keyword evidence="7 8" id="KW-0132">Cell division</keyword>
<dbReference type="GO" id="GO:0005524">
    <property type="term" value="F:ATP binding"/>
    <property type="evidence" value="ECO:0007669"/>
    <property type="project" value="UniProtKB-UniRule"/>
</dbReference>
<dbReference type="Pfam" id="PF08245">
    <property type="entry name" value="Mur_ligase_M"/>
    <property type="match status" value="1"/>
</dbReference>
<evidence type="ECO:0000256" key="8">
    <source>
        <dbReference type="RuleBase" id="RU003664"/>
    </source>
</evidence>
<dbReference type="Pfam" id="PF21799">
    <property type="entry name" value="MurD-like_N"/>
    <property type="match status" value="1"/>
</dbReference>
<dbReference type="Gene3D" id="3.90.190.20">
    <property type="entry name" value="Mur ligase, C-terminal domain"/>
    <property type="match status" value="1"/>
</dbReference>
<evidence type="ECO:0000256" key="2">
    <source>
        <dbReference type="ARBA" id="ARBA00004752"/>
    </source>
</evidence>
<dbReference type="NCBIfam" id="TIGR01087">
    <property type="entry name" value="murD"/>
    <property type="match status" value="1"/>
</dbReference>
<evidence type="ECO:0000256" key="3">
    <source>
        <dbReference type="ARBA" id="ARBA00022490"/>
    </source>
</evidence>
<dbReference type="Pfam" id="PF02875">
    <property type="entry name" value="Mur_ligase_C"/>
    <property type="match status" value="1"/>
</dbReference>
<keyword evidence="7 8" id="KW-0131">Cell cycle</keyword>
<dbReference type="GO" id="GO:0008764">
    <property type="term" value="F:UDP-N-acetylmuramoylalanine-D-glutamate ligase activity"/>
    <property type="evidence" value="ECO:0007669"/>
    <property type="project" value="UniProtKB-UniRule"/>
</dbReference>
<proteinExistence type="inferred from homology"/>
<keyword evidence="3 7" id="KW-0963">Cytoplasm</keyword>
<dbReference type="InterPro" id="IPR036615">
    <property type="entry name" value="Mur_ligase_C_dom_sf"/>
</dbReference>
<dbReference type="HAMAP" id="MF_00639">
    <property type="entry name" value="MurD"/>
    <property type="match status" value="1"/>
</dbReference>
<comment type="similarity">
    <text evidence="7">Belongs to the MurCDEF family.</text>
</comment>
<keyword evidence="7 8" id="KW-0961">Cell wall biogenesis/degradation</keyword>
<gene>
    <name evidence="7" type="primary">murD</name>
    <name evidence="11" type="ORF">SG35_024900</name>
</gene>
<evidence type="ECO:0000259" key="10">
    <source>
        <dbReference type="Pfam" id="PF08245"/>
    </source>
</evidence>
<keyword evidence="7 8" id="KW-0573">Peptidoglycan synthesis</keyword>
<evidence type="ECO:0000256" key="5">
    <source>
        <dbReference type="ARBA" id="ARBA00022741"/>
    </source>
</evidence>
<keyword evidence="4 7" id="KW-0436">Ligase</keyword>
<dbReference type="InterPro" id="IPR005762">
    <property type="entry name" value="MurD"/>
</dbReference>
<dbReference type="InterPro" id="IPR036565">
    <property type="entry name" value="Mur-like_cat_sf"/>
</dbReference>
<comment type="pathway">
    <text evidence="2 7 8">Cell wall biogenesis; peptidoglycan biosynthesis.</text>
</comment>
<name>A0AAE9YQ53_9GAMM</name>
<dbReference type="GO" id="GO:0051301">
    <property type="term" value="P:cell division"/>
    <property type="evidence" value="ECO:0007669"/>
    <property type="project" value="UniProtKB-KW"/>
</dbReference>
<evidence type="ECO:0000256" key="6">
    <source>
        <dbReference type="ARBA" id="ARBA00022840"/>
    </source>
</evidence>
<dbReference type="EMBL" id="CP059735">
    <property type="protein sequence ID" value="WDD98458.1"/>
    <property type="molecule type" value="Genomic_DNA"/>
</dbReference>
<keyword evidence="6 7" id="KW-0067">ATP-binding</keyword>
<dbReference type="PANTHER" id="PTHR43692:SF1">
    <property type="entry name" value="UDP-N-ACETYLMURAMOYLALANINE--D-GLUTAMATE LIGASE"/>
    <property type="match status" value="1"/>
</dbReference>
<comment type="subcellular location">
    <subcellularLocation>
        <location evidence="1 7 8">Cytoplasm</location>
    </subcellularLocation>
</comment>
<feature type="binding site" evidence="7">
    <location>
        <begin position="127"/>
        <end position="133"/>
    </location>
    <ligand>
        <name>ATP</name>
        <dbReference type="ChEBI" id="CHEBI:30616"/>
    </ligand>
</feature>
<dbReference type="RefSeq" id="WP_044835924.1">
    <property type="nucleotide sequence ID" value="NZ_CP059735.1"/>
</dbReference>
<evidence type="ECO:0000313" key="12">
    <source>
        <dbReference type="Proteomes" id="UP000032568"/>
    </source>
</evidence>
<accession>A0AAE9YQ53</accession>
<dbReference type="Proteomes" id="UP000032568">
    <property type="component" value="Chromosome"/>
</dbReference>
<keyword evidence="7 8" id="KW-0133">Cell shape</keyword>
<comment type="catalytic activity">
    <reaction evidence="7 8">
        <text>UDP-N-acetyl-alpha-D-muramoyl-L-alanine + D-glutamate + ATP = UDP-N-acetyl-alpha-D-muramoyl-L-alanyl-D-glutamate + ADP + phosphate + H(+)</text>
        <dbReference type="Rhea" id="RHEA:16429"/>
        <dbReference type="ChEBI" id="CHEBI:15378"/>
        <dbReference type="ChEBI" id="CHEBI:29986"/>
        <dbReference type="ChEBI" id="CHEBI:30616"/>
        <dbReference type="ChEBI" id="CHEBI:43474"/>
        <dbReference type="ChEBI" id="CHEBI:83898"/>
        <dbReference type="ChEBI" id="CHEBI:83900"/>
        <dbReference type="ChEBI" id="CHEBI:456216"/>
        <dbReference type="EC" id="6.3.2.9"/>
    </reaction>
</comment>
<keyword evidence="5 7" id="KW-0547">Nucleotide-binding</keyword>
<dbReference type="KEGG" id="tact:SG35_024900"/>
<dbReference type="GO" id="GO:0009252">
    <property type="term" value="P:peptidoglycan biosynthetic process"/>
    <property type="evidence" value="ECO:0007669"/>
    <property type="project" value="UniProtKB-UniRule"/>
</dbReference>
<evidence type="ECO:0000259" key="9">
    <source>
        <dbReference type="Pfam" id="PF02875"/>
    </source>
</evidence>
<keyword evidence="12" id="KW-1185">Reference proteome</keyword>
<dbReference type="InterPro" id="IPR013221">
    <property type="entry name" value="Mur_ligase_cen"/>
</dbReference>
<dbReference type="GO" id="GO:0071555">
    <property type="term" value="P:cell wall organization"/>
    <property type="evidence" value="ECO:0007669"/>
    <property type="project" value="UniProtKB-KW"/>
</dbReference>